<gene>
    <name evidence="2" type="ORF">RJ639_032949</name>
</gene>
<accession>A0AA88WWC2</accession>
<proteinExistence type="predicted"/>
<sequence length="149" mass="16611">MEMVKACSPKFESSHEKDALVVHAFFLPFTTVTGAAAEAQSSNIDSDTTNLGHMSKRGMDVLSKQDLLGSKKIGKLNFYEHCVFGKQCSVKFSGGVHTTKIQWIISIRIFGVLLRIDETFDESSMLSRKEELIDAAEDHSVRKKVELEV</sequence>
<keyword evidence="3" id="KW-1185">Reference proteome</keyword>
<dbReference type="Proteomes" id="UP001188597">
    <property type="component" value="Unassembled WGS sequence"/>
</dbReference>
<protein>
    <recommendedName>
        <fullName evidence="1">GAG-pre-integrase domain-containing protein</fullName>
    </recommendedName>
</protein>
<organism evidence="2 3">
    <name type="scientific">Escallonia herrerae</name>
    <dbReference type="NCBI Taxonomy" id="1293975"/>
    <lineage>
        <taxon>Eukaryota</taxon>
        <taxon>Viridiplantae</taxon>
        <taxon>Streptophyta</taxon>
        <taxon>Embryophyta</taxon>
        <taxon>Tracheophyta</taxon>
        <taxon>Spermatophyta</taxon>
        <taxon>Magnoliopsida</taxon>
        <taxon>eudicotyledons</taxon>
        <taxon>Gunneridae</taxon>
        <taxon>Pentapetalae</taxon>
        <taxon>asterids</taxon>
        <taxon>campanulids</taxon>
        <taxon>Escalloniales</taxon>
        <taxon>Escalloniaceae</taxon>
        <taxon>Escallonia</taxon>
    </lineage>
</organism>
<comment type="caution">
    <text evidence="2">The sequence shown here is derived from an EMBL/GenBank/DDBJ whole genome shotgun (WGS) entry which is preliminary data.</text>
</comment>
<dbReference type="EMBL" id="JAVXUP010000175">
    <property type="protein sequence ID" value="KAK3035421.1"/>
    <property type="molecule type" value="Genomic_DNA"/>
</dbReference>
<evidence type="ECO:0000313" key="2">
    <source>
        <dbReference type="EMBL" id="KAK3035421.1"/>
    </source>
</evidence>
<evidence type="ECO:0000259" key="1">
    <source>
        <dbReference type="Pfam" id="PF13976"/>
    </source>
</evidence>
<dbReference type="AlphaFoldDB" id="A0AA88WWC2"/>
<evidence type="ECO:0000313" key="3">
    <source>
        <dbReference type="Proteomes" id="UP001188597"/>
    </source>
</evidence>
<dbReference type="InterPro" id="IPR025724">
    <property type="entry name" value="GAG-pre-integrase_dom"/>
</dbReference>
<feature type="domain" description="GAG-pre-integrase" evidence="1">
    <location>
        <begin position="51"/>
        <end position="87"/>
    </location>
</feature>
<reference evidence="2" key="1">
    <citation type="submission" date="2022-12" db="EMBL/GenBank/DDBJ databases">
        <title>Draft genome assemblies for two species of Escallonia (Escalloniales).</title>
        <authorList>
            <person name="Chanderbali A."/>
            <person name="Dervinis C."/>
            <person name="Anghel I."/>
            <person name="Soltis D."/>
            <person name="Soltis P."/>
            <person name="Zapata F."/>
        </authorList>
    </citation>
    <scope>NUCLEOTIDE SEQUENCE</scope>
    <source>
        <strain evidence="2">UCBG64.0493</strain>
        <tissue evidence="2">Leaf</tissue>
    </source>
</reference>
<name>A0AA88WWC2_9ASTE</name>
<dbReference type="Pfam" id="PF13976">
    <property type="entry name" value="gag_pre-integrs"/>
    <property type="match status" value="1"/>
</dbReference>